<dbReference type="InterPro" id="IPR011766">
    <property type="entry name" value="TPP_enzyme_TPP-bd"/>
</dbReference>
<evidence type="ECO:0000256" key="3">
    <source>
        <dbReference type="ARBA" id="ARBA00023239"/>
    </source>
</evidence>
<comment type="caution">
    <text evidence="10">The sequence shown here is derived from an EMBL/GenBank/DDBJ whole genome shotgun (WGS) entry which is preliminary data.</text>
</comment>
<dbReference type="CDD" id="cd03372">
    <property type="entry name" value="TPP_ComE"/>
    <property type="match status" value="1"/>
</dbReference>
<dbReference type="PANTHER" id="PTHR42818">
    <property type="entry name" value="SULFOPYRUVATE DECARBOXYLASE SUBUNIT ALPHA"/>
    <property type="match status" value="1"/>
</dbReference>
<evidence type="ECO:0000256" key="7">
    <source>
        <dbReference type="ARBA" id="ARBA00038875"/>
    </source>
</evidence>
<keyword evidence="3 10" id="KW-0456">Lyase</keyword>
<keyword evidence="10" id="KW-0670">Pyruvate</keyword>
<organism evidence="10 11">
    <name type="scientific">Candidatus Methanobinarius endosymbioticus</name>
    <dbReference type="NCBI Taxonomy" id="2006182"/>
    <lineage>
        <taxon>Archaea</taxon>
        <taxon>Methanobacteriati</taxon>
        <taxon>Methanobacteriota</taxon>
        <taxon>Methanomada group</taxon>
        <taxon>Methanobacteria</taxon>
        <taxon>Methanobacteriales</taxon>
        <taxon>Methanobacteriaceae</taxon>
        <taxon>Candidatus Methanobinarius</taxon>
    </lineage>
</organism>
<evidence type="ECO:0000313" key="10">
    <source>
        <dbReference type="EMBL" id="RBQ22257.1"/>
    </source>
</evidence>
<dbReference type="AlphaFoldDB" id="A0A366M894"/>
<evidence type="ECO:0000256" key="5">
    <source>
        <dbReference type="ARBA" id="ARBA00037914"/>
    </source>
</evidence>
<sequence>MKRFDAIKDIMGYIKEEIVVCNIGFPSRELYQIKDRAKNFYMLGSMGLASSIGLGLAISKDNSNNNKDNINNINNLNSDKVDSNKGNEKIIVFDGDGSVLMNMGSLVTIFNQNPKNFILIVFDNGCYGSTGNQCTYAQNIDLLEIAKSIGFENCYNYVEINFEDILNKKQENSIFIHCKILPGNADSPIIDLNPDEIKNRFLKAIK</sequence>
<reference evidence="10 11" key="1">
    <citation type="submission" date="2018-06" db="EMBL/GenBank/DDBJ databases">
        <title>Genomic insight into two independent archaeal endosymbiosis events.</title>
        <authorList>
            <person name="Lind A.E."/>
            <person name="Lewis W.H."/>
            <person name="Spang A."/>
            <person name="Guy L."/>
            <person name="Embley M.T."/>
            <person name="Ettema T.J.G."/>
        </authorList>
    </citation>
    <scope>NUCLEOTIDE SEQUENCE [LARGE SCALE GENOMIC DNA]</scope>
    <source>
        <strain evidence="10">NOE</strain>
    </source>
</reference>
<dbReference type="EC" id="4.1.1.79" evidence="7"/>
<keyword evidence="2" id="KW-0210">Decarboxylase</keyword>
<dbReference type="EMBL" id="NIZT01000070">
    <property type="protein sequence ID" value="RBQ22257.1"/>
    <property type="molecule type" value="Genomic_DNA"/>
</dbReference>
<dbReference type="InterPro" id="IPR029061">
    <property type="entry name" value="THDP-binding"/>
</dbReference>
<dbReference type="GO" id="GO:0050545">
    <property type="term" value="F:sulfopyruvate decarboxylase activity"/>
    <property type="evidence" value="ECO:0007669"/>
    <property type="project" value="UniProtKB-EC"/>
</dbReference>
<comment type="pathway">
    <text evidence="5">Cofactor biosynthesis; coenzyme M biosynthesis; sulfoacetaldehyde from phosphoenolpyruvate and sulfite: step 4/4.</text>
</comment>
<evidence type="ECO:0000256" key="4">
    <source>
        <dbReference type="ARBA" id="ARBA00037396"/>
    </source>
</evidence>
<feature type="domain" description="Thiamine pyrophosphate enzyme TPP-binding" evidence="9">
    <location>
        <begin position="40"/>
        <end position="159"/>
    </location>
</feature>
<evidence type="ECO:0000256" key="2">
    <source>
        <dbReference type="ARBA" id="ARBA00022793"/>
    </source>
</evidence>
<dbReference type="Pfam" id="PF02775">
    <property type="entry name" value="TPP_enzyme_C"/>
    <property type="match status" value="1"/>
</dbReference>
<evidence type="ECO:0000259" key="9">
    <source>
        <dbReference type="Pfam" id="PF02775"/>
    </source>
</evidence>
<keyword evidence="1" id="KW-0174">Coenzyme M biosynthesis</keyword>
<name>A0A366M894_9EURY</name>
<dbReference type="Proteomes" id="UP000253099">
    <property type="component" value="Unassembled WGS sequence"/>
</dbReference>
<keyword evidence="11" id="KW-1185">Reference proteome</keyword>
<comment type="catalytic activity">
    <reaction evidence="8">
        <text>3-sulfopyruvate + H(+) = sulfoacetaldehyde + CO2</text>
        <dbReference type="Rhea" id="RHEA:20948"/>
        <dbReference type="ChEBI" id="CHEBI:15378"/>
        <dbReference type="ChEBI" id="CHEBI:16526"/>
        <dbReference type="ChEBI" id="CHEBI:57940"/>
        <dbReference type="ChEBI" id="CHEBI:58246"/>
        <dbReference type="EC" id="4.1.1.79"/>
    </reaction>
</comment>
<dbReference type="InterPro" id="IPR051818">
    <property type="entry name" value="TPP_dependent_decarboxylase"/>
</dbReference>
<evidence type="ECO:0000313" key="11">
    <source>
        <dbReference type="Proteomes" id="UP000253099"/>
    </source>
</evidence>
<gene>
    <name evidence="10" type="primary">comE</name>
    <name evidence="10" type="ORF">ALNOE001_19810</name>
</gene>
<dbReference type="GO" id="GO:0030976">
    <property type="term" value="F:thiamine pyrophosphate binding"/>
    <property type="evidence" value="ECO:0007669"/>
    <property type="project" value="InterPro"/>
</dbReference>
<comment type="function">
    <text evidence="4">Involved in the biosynthesis of the coenzyme M (2-mercaptoethanesulfonic acid). Catalyzes the decarboxylation of sulfopyruvate to sulfoacetaldehyde.</text>
</comment>
<dbReference type="GO" id="GO:0019295">
    <property type="term" value="P:coenzyme M biosynthetic process"/>
    <property type="evidence" value="ECO:0007669"/>
    <property type="project" value="UniProtKB-KW"/>
</dbReference>
<dbReference type="PANTHER" id="PTHR42818:SF1">
    <property type="entry name" value="SULFOPYRUVATE DECARBOXYLASE"/>
    <property type="match status" value="1"/>
</dbReference>
<dbReference type="SUPFAM" id="SSF52518">
    <property type="entry name" value="Thiamin diphosphate-binding fold (THDP-binding)"/>
    <property type="match status" value="1"/>
</dbReference>
<evidence type="ECO:0000256" key="8">
    <source>
        <dbReference type="ARBA" id="ARBA00048551"/>
    </source>
</evidence>
<dbReference type="Gene3D" id="3.40.50.970">
    <property type="match status" value="1"/>
</dbReference>
<evidence type="ECO:0000256" key="1">
    <source>
        <dbReference type="ARBA" id="ARBA00022545"/>
    </source>
</evidence>
<comment type="subunit">
    <text evidence="6">Heterododecamer composed of 6 subunits alpha and 6 subunits beta.</text>
</comment>
<dbReference type="InterPro" id="IPR022494">
    <property type="entry name" value="Sulfopyruvate_deCO2ase_bsu"/>
</dbReference>
<evidence type="ECO:0000256" key="6">
    <source>
        <dbReference type="ARBA" id="ARBA00038733"/>
    </source>
</evidence>
<protein>
    <recommendedName>
        <fullName evidence="7">sulfopyruvate decarboxylase</fullName>
        <ecNumber evidence="7">4.1.1.79</ecNumber>
    </recommendedName>
</protein>
<proteinExistence type="predicted"/>
<accession>A0A366M894</accession>